<organism evidence="1">
    <name type="scientific">Sipha flava</name>
    <name type="common">yellow sugarcane aphid</name>
    <dbReference type="NCBI Taxonomy" id="143950"/>
    <lineage>
        <taxon>Eukaryota</taxon>
        <taxon>Metazoa</taxon>
        <taxon>Ecdysozoa</taxon>
        <taxon>Arthropoda</taxon>
        <taxon>Hexapoda</taxon>
        <taxon>Insecta</taxon>
        <taxon>Pterygota</taxon>
        <taxon>Neoptera</taxon>
        <taxon>Paraneoptera</taxon>
        <taxon>Hemiptera</taxon>
        <taxon>Sternorrhyncha</taxon>
        <taxon>Aphidomorpha</taxon>
        <taxon>Aphidoidea</taxon>
        <taxon>Aphididae</taxon>
        <taxon>Sipha</taxon>
    </lineage>
</organism>
<evidence type="ECO:0000313" key="2">
    <source>
        <dbReference type="Proteomes" id="UP000694846"/>
    </source>
</evidence>
<accession>A0A2S2PZ28</accession>
<reference evidence="1" key="1">
    <citation type="submission" date="2018-04" db="EMBL/GenBank/DDBJ databases">
        <title>Transcriptome assembly of Sipha flava.</title>
        <authorList>
            <person name="Scully E.D."/>
            <person name="Geib S.M."/>
            <person name="Palmer N.A."/>
            <person name="Koch K."/>
            <person name="Bradshaw J."/>
            <person name="Heng-Moss T."/>
            <person name="Sarath G."/>
        </authorList>
    </citation>
    <scope>NUCLEOTIDE SEQUENCE</scope>
</reference>
<evidence type="ECO:0000313" key="4">
    <source>
        <dbReference type="RefSeq" id="XP_025425659.1"/>
    </source>
</evidence>
<sequence length="395" mass="45921">MDINGYRIKEPTVKDEFDEIDDIYSYKDFSMEVRDAKPSFMDIDSRSHLMNKIETEDFTKEDSSSKNQIMGQSICLSCENQWNTTKENNITSKSQNNDTECNPPYSCMCGPLLNSSVDKVEKINQIAIPSPKIDFDPNFNQRFWNSENINQLDLSIILKDDTAKAIYDRGVHDGTEVASKNEANKNEFDAKDALRRHNLTLIKNHILKKKKKYSETTKMENDNELKKKLFEVNNTSKLSTVTADDTFQQQFSIFDNIDASYLPLPAMQLMLNTVLSNDNQELFKVYNNDQVIKDNKFRQRKKNKQSKYIIKNARPHQICKKNIHTKKYAYAMDHQMQTADSVKITNIYSVYRKNVQTWTTVKNIKLTPIIPLSVIYYMDELESTKNVNNVDINNI</sequence>
<reference evidence="3 4" key="2">
    <citation type="submission" date="2025-04" db="UniProtKB">
        <authorList>
            <consortium name="RefSeq"/>
        </authorList>
    </citation>
    <scope>IDENTIFICATION</scope>
    <source>
        <tissue evidence="3 4">Whole body</tissue>
    </source>
</reference>
<keyword evidence="2" id="KW-1185">Reference proteome</keyword>
<dbReference type="Proteomes" id="UP000694846">
    <property type="component" value="Unplaced"/>
</dbReference>
<dbReference type="RefSeq" id="XP_025425659.1">
    <property type="nucleotide sequence ID" value="XM_025569874.1"/>
</dbReference>
<protein>
    <submittedName>
        <fullName evidence="3 4">Uncharacterized protein LOC112694422 isoform X1</fullName>
    </submittedName>
</protein>
<dbReference type="GeneID" id="112694422"/>
<dbReference type="AlphaFoldDB" id="A0A2S2PZ28"/>
<dbReference type="RefSeq" id="XP_025425658.1">
    <property type="nucleotide sequence ID" value="XM_025569873.1"/>
</dbReference>
<evidence type="ECO:0000313" key="1">
    <source>
        <dbReference type="EMBL" id="MBY70162.1"/>
    </source>
</evidence>
<dbReference type="EMBL" id="GGMS01000959">
    <property type="protein sequence ID" value="MBY70162.1"/>
    <property type="molecule type" value="Transcribed_RNA"/>
</dbReference>
<proteinExistence type="predicted"/>
<gene>
    <name evidence="3 4" type="primary">LOC112694422</name>
    <name evidence="1" type="ORF">g.32315</name>
</gene>
<evidence type="ECO:0000313" key="3">
    <source>
        <dbReference type="RefSeq" id="XP_025425658.1"/>
    </source>
</evidence>
<dbReference type="OrthoDB" id="6624717at2759"/>
<name>A0A2S2PZ28_9HEMI</name>